<evidence type="ECO:0000313" key="9">
    <source>
        <dbReference type="Proteomes" id="UP000184529"/>
    </source>
</evidence>
<comment type="cofactor">
    <cofactor evidence="1">
        <name>Fe(3+)</name>
        <dbReference type="ChEBI" id="CHEBI:29034"/>
    </cofactor>
</comment>
<dbReference type="Gene3D" id="3.60.21.10">
    <property type="match status" value="1"/>
</dbReference>
<evidence type="ECO:0000256" key="3">
    <source>
        <dbReference type="ARBA" id="ARBA00022801"/>
    </source>
</evidence>
<dbReference type="PANTHER" id="PTHR36303:SF1">
    <property type="entry name" value="2',3'-CYCLIC-NUCLEOTIDE 2'-PHOSPHODIESTERASE"/>
    <property type="match status" value="1"/>
</dbReference>
<evidence type="ECO:0000256" key="6">
    <source>
        <dbReference type="PIRSR" id="PIRSR004789-50"/>
    </source>
</evidence>
<dbReference type="OrthoDB" id="9801109at2"/>
<keyword evidence="4" id="KW-0408">Iron</keyword>
<dbReference type="InterPro" id="IPR029052">
    <property type="entry name" value="Metallo-depent_PP-like"/>
</dbReference>
<dbReference type="InterPro" id="IPR005235">
    <property type="entry name" value="YmdB-like"/>
</dbReference>
<gene>
    <name evidence="8" type="ORF">SAMN02745219_00351</name>
</gene>
<dbReference type="STRING" id="1121432.SAMN02745219_00351"/>
<feature type="binding site" evidence="7">
    <location>
        <position position="39"/>
    </location>
    <ligand>
        <name>Fe cation</name>
        <dbReference type="ChEBI" id="CHEBI:24875"/>
        <label>1</label>
    </ligand>
</feature>
<dbReference type="EMBL" id="FQZM01000004">
    <property type="protein sequence ID" value="SHI45214.1"/>
    <property type="molecule type" value="Genomic_DNA"/>
</dbReference>
<evidence type="ECO:0000256" key="4">
    <source>
        <dbReference type="ARBA" id="ARBA00023004"/>
    </source>
</evidence>
<proteinExistence type="inferred from homology"/>
<dbReference type="RefSeq" id="WP_072867044.1">
    <property type="nucleotide sequence ID" value="NZ_FQZM01000004.1"/>
</dbReference>
<dbReference type="GO" id="GO:0046872">
    <property type="term" value="F:metal ion binding"/>
    <property type="evidence" value="ECO:0007669"/>
    <property type="project" value="UniProtKB-KW"/>
</dbReference>
<name>A0A1M6B8Y6_9FIRM</name>
<evidence type="ECO:0008006" key="10">
    <source>
        <dbReference type="Google" id="ProtNLM"/>
    </source>
</evidence>
<organism evidence="8 9">
    <name type="scientific">Desulfofundulus thermosubterraneus DSM 16057</name>
    <dbReference type="NCBI Taxonomy" id="1121432"/>
    <lineage>
        <taxon>Bacteria</taxon>
        <taxon>Bacillati</taxon>
        <taxon>Bacillota</taxon>
        <taxon>Clostridia</taxon>
        <taxon>Eubacteriales</taxon>
        <taxon>Peptococcaceae</taxon>
        <taxon>Desulfofundulus</taxon>
    </lineage>
</organism>
<feature type="binding site" evidence="7">
    <location>
        <position position="8"/>
    </location>
    <ligand>
        <name>Fe cation</name>
        <dbReference type="ChEBI" id="CHEBI:24875"/>
        <label>1</label>
    </ligand>
</feature>
<feature type="binding site" evidence="7">
    <location>
        <position position="178"/>
    </location>
    <ligand>
        <name>Fe cation</name>
        <dbReference type="ChEBI" id="CHEBI:24875"/>
        <label>1</label>
    </ligand>
</feature>
<feature type="binding site" evidence="7">
    <location>
        <position position="39"/>
    </location>
    <ligand>
        <name>Fe cation</name>
        <dbReference type="ChEBI" id="CHEBI:24875"/>
        <label>2</label>
    </ligand>
</feature>
<feature type="binding site" evidence="7">
    <location>
        <position position="151"/>
    </location>
    <ligand>
        <name>Fe cation</name>
        <dbReference type="ChEBI" id="CHEBI:24875"/>
        <label>2</label>
    </ligand>
</feature>
<feature type="binding site" evidence="7">
    <location>
        <position position="67"/>
    </location>
    <ligand>
        <name>Fe cation</name>
        <dbReference type="ChEBI" id="CHEBI:24875"/>
        <label>2</label>
    </ligand>
</feature>
<evidence type="ECO:0000256" key="5">
    <source>
        <dbReference type="ARBA" id="ARBA00061401"/>
    </source>
</evidence>
<sequence length="259" mass="28440">MRLLFIGDIVGRPGRRALKENLPGLQRELDIDFVVANGENAAGGNGITREVARELLASGIDVITMGNHVWDHKEIFDLIEQEKRILRPANYPPGVPGAGFCVYETGHNGRVAVLNLAGRVFMSELDCPFRKADQLLEQLGGSARIILVDFHAEATSEKMAMGWYLAGRVSAVCGTHTHVQTADERILPGGTAYITDVGMTGPRDSVIGVKKELVLGKFLTQLPRRFEVASGPYQFNAVVIDIDDETGEAREVRRIQNFE</sequence>
<protein>
    <recommendedName>
        <fullName evidence="10">TIGR00282 family metallophosphoesterase</fullName>
    </recommendedName>
</protein>
<evidence type="ECO:0000256" key="1">
    <source>
        <dbReference type="ARBA" id="ARBA00001965"/>
    </source>
</evidence>
<dbReference type="Pfam" id="PF13277">
    <property type="entry name" value="YmdB"/>
    <property type="match status" value="1"/>
</dbReference>
<reference evidence="9" key="1">
    <citation type="submission" date="2016-11" db="EMBL/GenBank/DDBJ databases">
        <authorList>
            <person name="Varghese N."/>
            <person name="Submissions S."/>
        </authorList>
    </citation>
    <scope>NUCLEOTIDE SEQUENCE [LARGE SCALE GENOMIC DNA]</scope>
    <source>
        <strain evidence="9">DSM 16057</strain>
    </source>
</reference>
<dbReference type="AlphaFoldDB" id="A0A1M6B8Y6"/>
<keyword evidence="9" id="KW-1185">Reference proteome</keyword>
<dbReference type="GO" id="GO:0004113">
    <property type="term" value="F:2',3'-cyclic-nucleotide 3'-phosphodiesterase activity"/>
    <property type="evidence" value="ECO:0007669"/>
    <property type="project" value="TreeGrafter"/>
</dbReference>
<evidence type="ECO:0000256" key="2">
    <source>
        <dbReference type="ARBA" id="ARBA00022723"/>
    </source>
</evidence>
<feature type="binding site" evidence="7">
    <location>
        <position position="176"/>
    </location>
    <ligand>
        <name>Fe cation</name>
        <dbReference type="ChEBI" id="CHEBI:24875"/>
        <label>2</label>
    </ligand>
</feature>
<dbReference type="PANTHER" id="PTHR36303">
    <property type="entry name" value="2',3'-CYCLIC-NUCLEOTIDE 2'-PHOSPHODIESTERASE"/>
    <property type="match status" value="1"/>
</dbReference>
<accession>A0A1M6B8Y6</accession>
<dbReference type="FunFam" id="3.60.21.10:FF:000016">
    <property type="entry name" value="Putative metallophosphoesterase"/>
    <property type="match status" value="1"/>
</dbReference>
<feature type="active site" description="Proton donor" evidence="6">
    <location>
        <position position="68"/>
    </location>
</feature>
<dbReference type="NCBIfam" id="TIGR00282">
    <property type="entry name" value="TIGR00282 family metallophosphoesterase"/>
    <property type="match status" value="1"/>
</dbReference>
<dbReference type="PIRSF" id="PIRSF004789">
    <property type="entry name" value="DR1281"/>
    <property type="match status" value="1"/>
</dbReference>
<keyword evidence="3" id="KW-0378">Hydrolase</keyword>
<feature type="binding site" evidence="7">
    <location>
        <position position="40"/>
    </location>
    <ligand>
        <name>Fe cation</name>
        <dbReference type="ChEBI" id="CHEBI:24875"/>
        <label>1</label>
    </ligand>
</feature>
<comment type="similarity">
    <text evidence="5">Belongs to the YmdB-like family.</text>
</comment>
<dbReference type="CDD" id="cd07382">
    <property type="entry name" value="MPP_DR1281"/>
    <property type="match status" value="1"/>
</dbReference>
<dbReference type="Proteomes" id="UP000184529">
    <property type="component" value="Unassembled WGS sequence"/>
</dbReference>
<evidence type="ECO:0000313" key="8">
    <source>
        <dbReference type="EMBL" id="SHI45214.1"/>
    </source>
</evidence>
<keyword evidence="2 7" id="KW-0479">Metal-binding</keyword>
<evidence type="ECO:0000256" key="7">
    <source>
        <dbReference type="PIRSR" id="PIRSR004789-51"/>
    </source>
</evidence>
<dbReference type="SUPFAM" id="SSF56300">
    <property type="entry name" value="Metallo-dependent phosphatases"/>
    <property type="match status" value="1"/>
</dbReference>